<evidence type="ECO:0000259" key="5">
    <source>
        <dbReference type="Pfam" id="PF01385"/>
    </source>
</evidence>
<evidence type="ECO:0000256" key="2">
    <source>
        <dbReference type="ARBA" id="ARBA00022578"/>
    </source>
</evidence>
<evidence type="ECO:0000256" key="1">
    <source>
        <dbReference type="ARBA" id="ARBA00008761"/>
    </source>
</evidence>
<comment type="caution">
    <text evidence="7">The sequence shown here is derived from an EMBL/GenBank/DDBJ whole genome shotgun (WGS) entry which is preliminary data.</text>
</comment>
<dbReference type="InterPro" id="IPR001959">
    <property type="entry name" value="Transposase"/>
</dbReference>
<dbReference type="GO" id="GO:0006310">
    <property type="term" value="P:DNA recombination"/>
    <property type="evidence" value="ECO:0007669"/>
    <property type="project" value="UniProtKB-KW"/>
</dbReference>
<accession>A0ABD5RW32</accession>
<gene>
    <name evidence="7" type="ORF">ACFQE1_03235</name>
</gene>
<feature type="domain" description="Probable transposase IS891/IS1136/IS1341" evidence="5">
    <location>
        <begin position="200"/>
        <end position="313"/>
    </location>
</feature>
<dbReference type="Pfam" id="PF01385">
    <property type="entry name" value="OrfB_IS605"/>
    <property type="match status" value="1"/>
</dbReference>
<proteinExistence type="inferred from homology"/>
<evidence type="ECO:0000259" key="6">
    <source>
        <dbReference type="Pfam" id="PF07282"/>
    </source>
</evidence>
<dbReference type="Pfam" id="PF07282">
    <property type="entry name" value="Cas12f1-like_TNB"/>
    <property type="match status" value="1"/>
</dbReference>
<keyword evidence="3" id="KW-0238">DNA-binding</keyword>
<keyword evidence="8" id="KW-1185">Reference proteome</keyword>
<keyword evidence="2" id="KW-0815">Transposition</keyword>
<evidence type="ECO:0000256" key="4">
    <source>
        <dbReference type="ARBA" id="ARBA00023172"/>
    </source>
</evidence>
<evidence type="ECO:0000256" key="3">
    <source>
        <dbReference type="ARBA" id="ARBA00023125"/>
    </source>
</evidence>
<evidence type="ECO:0000313" key="7">
    <source>
        <dbReference type="EMBL" id="MFC6723421.1"/>
    </source>
</evidence>
<sequence length="482" mass="54667">MRRANSLTGHTTQDWQKACLCEWLAASCAFHNQVNYRRRQAHFQHDNWKKATYSDLYSDYAAVISKAACQQLVRKNAEAWRSFDDVDANPEYDPSPPGYWGNRREGYDLKSVVRGDLYKIDWNADQSTIKIPVWKALNEKYDIPGRGYLVELELRGSPRWKGKPCRLDIAFDEESECFRVNQPVIVQPDYLDVVRQADFPTTLNQENTEATNSLSAAIDVGANNTLTIVTSEGDSLVFQARPQFSEFQHGYDEISELQSRLPENVYSSERIRRRFDSLYDSRDHHRDAAVKHAARWLLTQGVETVFVGDVSDVLSTHWQAGTNQKTHNFWSHGQLTDRLEETFVVSGLDLEEVDEYDTSSMCPHCESENVTRHGDEFSCNECGVEAHSDVVGASLILAENADVGVSEWFGPNTERGSMARPAPRKTGSLRDGDFSFEVTYLQWDDHEWTAAVSETVRTLGSVDQRGLSELSRDSGRQLAVSP</sequence>
<keyword evidence="4" id="KW-0233">DNA recombination</keyword>
<dbReference type="GO" id="GO:0032196">
    <property type="term" value="P:transposition"/>
    <property type="evidence" value="ECO:0007669"/>
    <property type="project" value="UniProtKB-KW"/>
</dbReference>
<reference evidence="7 8" key="1">
    <citation type="journal article" date="2019" name="Int. J. Syst. Evol. Microbiol.">
        <title>The Global Catalogue of Microorganisms (GCM) 10K type strain sequencing project: providing services to taxonomists for standard genome sequencing and annotation.</title>
        <authorList>
            <consortium name="The Broad Institute Genomics Platform"/>
            <consortium name="The Broad Institute Genome Sequencing Center for Infectious Disease"/>
            <person name="Wu L."/>
            <person name="Ma J."/>
        </authorList>
    </citation>
    <scope>NUCLEOTIDE SEQUENCE [LARGE SCALE GENOMIC DNA]</scope>
    <source>
        <strain evidence="7 8">NBRC 111368</strain>
    </source>
</reference>
<dbReference type="Proteomes" id="UP001596328">
    <property type="component" value="Unassembled WGS sequence"/>
</dbReference>
<evidence type="ECO:0000313" key="8">
    <source>
        <dbReference type="Proteomes" id="UP001596328"/>
    </source>
</evidence>
<name>A0ABD5RW32_9EURY</name>
<dbReference type="AlphaFoldDB" id="A0ABD5RW32"/>
<dbReference type="EMBL" id="JBHSWU010000016">
    <property type="protein sequence ID" value="MFC6723421.1"/>
    <property type="molecule type" value="Genomic_DNA"/>
</dbReference>
<dbReference type="InterPro" id="IPR010095">
    <property type="entry name" value="Cas12f1-like_TNB"/>
</dbReference>
<dbReference type="GO" id="GO:0003677">
    <property type="term" value="F:DNA binding"/>
    <property type="evidence" value="ECO:0007669"/>
    <property type="project" value="UniProtKB-KW"/>
</dbReference>
<comment type="similarity">
    <text evidence="1">In the C-terminal section; belongs to the transposase 35 family.</text>
</comment>
<feature type="domain" description="Cas12f1-like TNB" evidence="6">
    <location>
        <begin position="332"/>
        <end position="394"/>
    </location>
</feature>
<organism evidence="7 8">
    <name type="scientific">Halobium palmae</name>
    <dbReference type="NCBI Taxonomy" id="1776492"/>
    <lineage>
        <taxon>Archaea</taxon>
        <taxon>Methanobacteriati</taxon>
        <taxon>Methanobacteriota</taxon>
        <taxon>Stenosarchaea group</taxon>
        <taxon>Halobacteria</taxon>
        <taxon>Halobacteriales</taxon>
        <taxon>Haloferacaceae</taxon>
        <taxon>Halobium</taxon>
    </lineage>
</organism>
<protein>
    <submittedName>
        <fullName evidence="7">Transposase</fullName>
    </submittedName>
</protein>